<dbReference type="RefSeq" id="WP_376886568.1">
    <property type="nucleotide sequence ID" value="NZ_JBHUHR010000038.1"/>
</dbReference>
<evidence type="ECO:0000313" key="1">
    <source>
        <dbReference type="EMBL" id="MFD2035633.1"/>
    </source>
</evidence>
<accession>A0ABW4VNK9</accession>
<dbReference type="PROSITE" id="PS51257">
    <property type="entry name" value="PROKAR_LIPOPROTEIN"/>
    <property type="match status" value="1"/>
</dbReference>
<dbReference type="Proteomes" id="UP001597361">
    <property type="component" value="Unassembled WGS sequence"/>
</dbReference>
<comment type="caution">
    <text evidence="1">The sequence shown here is derived from an EMBL/GenBank/DDBJ whole genome shotgun (WGS) entry which is preliminary data.</text>
</comment>
<reference evidence="2" key="1">
    <citation type="journal article" date="2019" name="Int. J. Syst. Evol. Microbiol.">
        <title>The Global Catalogue of Microorganisms (GCM) 10K type strain sequencing project: providing services to taxonomists for standard genome sequencing and annotation.</title>
        <authorList>
            <consortium name="The Broad Institute Genomics Platform"/>
            <consortium name="The Broad Institute Genome Sequencing Center for Infectious Disease"/>
            <person name="Wu L."/>
            <person name="Ma J."/>
        </authorList>
    </citation>
    <scope>NUCLEOTIDE SEQUENCE [LARGE SCALE GENOMIC DNA]</scope>
    <source>
        <strain evidence="2">CGMCC 1.15180</strain>
    </source>
</reference>
<proteinExistence type="predicted"/>
<gene>
    <name evidence="1" type="ORF">ACFSKL_12590</name>
</gene>
<sequence>MYRIPSLLVFFLLWFSSCQSTKTSIRQYCKACLDPEDGIIIDDLASPMLSVMQNNELWDIMKLVFEKEGFINVYDRYELDYEFFNNNIKGIDSQEDREQLALKLGIKYILKPSVLQTRESEGFMYDAINPNTSKYSFPREVHPIPRKPAENQSILQYELIETSSGEVVYRVDFVNSDLGFIDDDGDDYNISTVMKTLRAGTRKGTKFTIADCSCPKKKYAKRRKFWEKLGH</sequence>
<protein>
    <recommendedName>
        <fullName evidence="3">Lipoprotein</fullName>
    </recommendedName>
</protein>
<organism evidence="1 2">
    <name type="scientific">Belliella marina</name>
    <dbReference type="NCBI Taxonomy" id="1644146"/>
    <lineage>
        <taxon>Bacteria</taxon>
        <taxon>Pseudomonadati</taxon>
        <taxon>Bacteroidota</taxon>
        <taxon>Cytophagia</taxon>
        <taxon>Cytophagales</taxon>
        <taxon>Cyclobacteriaceae</taxon>
        <taxon>Belliella</taxon>
    </lineage>
</organism>
<evidence type="ECO:0008006" key="3">
    <source>
        <dbReference type="Google" id="ProtNLM"/>
    </source>
</evidence>
<keyword evidence="2" id="KW-1185">Reference proteome</keyword>
<name>A0ABW4VNK9_9BACT</name>
<dbReference type="EMBL" id="JBHUHR010000038">
    <property type="protein sequence ID" value="MFD2035633.1"/>
    <property type="molecule type" value="Genomic_DNA"/>
</dbReference>
<evidence type="ECO:0000313" key="2">
    <source>
        <dbReference type="Proteomes" id="UP001597361"/>
    </source>
</evidence>